<dbReference type="Gene3D" id="2.60.40.10">
    <property type="entry name" value="Immunoglobulins"/>
    <property type="match status" value="1"/>
</dbReference>
<dbReference type="InterPro" id="IPR050827">
    <property type="entry name" value="CRP1_MDG1_kinase"/>
</dbReference>
<feature type="compositionally biased region" description="Basic and acidic residues" evidence="4">
    <location>
        <begin position="163"/>
        <end position="181"/>
    </location>
</feature>
<dbReference type="InterPro" id="IPR032640">
    <property type="entry name" value="AMPK1_CBM"/>
</dbReference>
<dbReference type="RefSeq" id="XP_013067142.2">
    <property type="nucleotide sequence ID" value="XM_013211688.2"/>
</dbReference>
<evidence type="ECO:0000256" key="4">
    <source>
        <dbReference type="SAM" id="MobiDB-lite"/>
    </source>
</evidence>
<name>A0A2C9LH50_BIOGL</name>
<dbReference type="InterPro" id="IPR013783">
    <property type="entry name" value="Ig-like_fold"/>
</dbReference>
<dbReference type="STRING" id="6526.A0A2C9LH50"/>
<dbReference type="OrthoDB" id="531008at2759"/>
<proteinExistence type="inferred from homology"/>
<dbReference type="EnsemblMetazoa" id="BGLB031147-RA">
    <property type="protein sequence ID" value="BGLB031147-PA"/>
    <property type="gene ID" value="BGLB031147"/>
</dbReference>
<comment type="function">
    <text evidence="2">Non-catalytic subunit of AMP-activated protein kinase (AMPK), an energy sensor protein kinase that plays a key role in regulating cellular energy metabolism. In response to reduction of intracellular ATP levels, AMPK activates energy-producing pathways and inhibits energy-consuming processes: inhibits protein, carbohydrate and lipid biosynthesis, as well as cell growth and proliferation. AMPK acts via direct phosphorylation of metabolic enzymes, and by longer-term effects via phosphorylation of transcription regulators. Also acts as a regulator of cellular polarity by remodeling the actin cytoskeleton; probably by indirectly activating myosin. Beta non-catalytic subunit acts as a scaffold on which the AMPK complex assembles, via its C-terminus that bridges alpha (PRKAA1 or PRKAA2) and gamma subunits (PRKAG1, PRKAG2 or PRKAG3).</text>
</comment>
<feature type="compositionally biased region" description="Basic and acidic residues" evidence="4">
    <location>
        <begin position="41"/>
        <end position="70"/>
    </location>
</feature>
<sequence length="389" mass="41498">MGGKSSKQKSKKNKMEEGANGETEGQKDEQAQEQQTEGDVPAEKKLEENGTVKKESDNQEEGDRIEETKDLSQTIPVTEPVALTSEAVSPTECAPATTQPPPSEPAPPVAAEEVHAEGNKENVTEQTVEKVLEQSAPENTAAPNEVSETVLQEPQKVLAETTGEAKFEAQAETVVLEKTEEPVEPAAAAEELVQPDSVAAPEESAPLPAPEETEEPAPPALPESAPPTVPVEPSEALLPQDLPPPPPVPTDSEDVDSTQQEQVPVAEERDSTAAAPSDTAESGAAASDALDTTEAAAPSEEPVPSTVVTEFRWEGTGETVLVSGTFNHWQEKIPLAKNGDIFTKTLDLPIGEYLYKFFVDEQWMVNKAMPIKCDENGEENNVVVVELAS</sequence>
<feature type="region of interest" description="Disordered" evidence="4">
    <location>
        <begin position="1"/>
        <end position="306"/>
    </location>
</feature>
<evidence type="ECO:0000259" key="5">
    <source>
        <dbReference type="Pfam" id="PF16561"/>
    </source>
</evidence>
<organism evidence="6 7">
    <name type="scientific">Biomphalaria glabrata</name>
    <name type="common">Bloodfluke planorb</name>
    <name type="synonym">Freshwater snail</name>
    <dbReference type="NCBI Taxonomy" id="6526"/>
    <lineage>
        <taxon>Eukaryota</taxon>
        <taxon>Metazoa</taxon>
        <taxon>Spiralia</taxon>
        <taxon>Lophotrochozoa</taxon>
        <taxon>Mollusca</taxon>
        <taxon>Gastropoda</taxon>
        <taxon>Heterobranchia</taxon>
        <taxon>Euthyneura</taxon>
        <taxon>Panpulmonata</taxon>
        <taxon>Hygrophila</taxon>
        <taxon>Lymnaeoidea</taxon>
        <taxon>Planorbidae</taxon>
        <taxon>Biomphalaria</taxon>
    </lineage>
</organism>
<dbReference type="GO" id="GO:0005634">
    <property type="term" value="C:nucleus"/>
    <property type="evidence" value="ECO:0007669"/>
    <property type="project" value="TreeGrafter"/>
</dbReference>
<comment type="similarity">
    <text evidence="1">Belongs to the 5'-AMP-activated protein kinase beta subunit family.</text>
</comment>
<accession>A0A2C9LH50</accession>
<dbReference type="RefSeq" id="XP_013067143.2">
    <property type="nucleotide sequence ID" value="XM_013211689.2"/>
</dbReference>
<dbReference type="GO" id="GO:0005737">
    <property type="term" value="C:cytoplasm"/>
    <property type="evidence" value="ECO:0007669"/>
    <property type="project" value="TreeGrafter"/>
</dbReference>
<dbReference type="Proteomes" id="UP000076420">
    <property type="component" value="Unassembled WGS sequence"/>
</dbReference>
<dbReference type="InterPro" id="IPR014756">
    <property type="entry name" value="Ig_E-set"/>
</dbReference>
<dbReference type="PANTHER" id="PTHR10343:SF84">
    <property type="entry name" value="5'-AMP-ACTIVATED PROTEIN KINASE SUBUNIT BETA-1"/>
    <property type="match status" value="1"/>
</dbReference>
<dbReference type="AlphaFoldDB" id="A0A2C9LH50"/>
<dbReference type="EnsemblMetazoa" id="BGLB031147-RD">
    <property type="protein sequence ID" value="BGLB031147-PD"/>
    <property type="gene ID" value="BGLB031147"/>
</dbReference>
<evidence type="ECO:0000313" key="6">
    <source>
        <dbReference type="EnsemblMetazoa" id="BGLB031147-PC"/>
    </source>
</evidence>
<feature type="compositionally biased region" description="Pro residues" evidence="4">
    <location>
        <begin position="98"/>
        <end position="108"/>
    </location>
</feature>
<evidence type="ECO:0000256" key="2">
    <source>
        <dbReference type="ARBA" id="ARBA00025180"/>
    </source>
</evidence>
<dbReference type="GO" id="GO:0019901">
    <property type="term" value="F:protein kinase binding"/>
    <property type="evidence" value="ECO:0007669"/>
    <property type="project" value="TreeGrafter"/>
</dbReference>
<evidence type="ECO:0000256" key="1">
    <source>
        <dbReference type="ARBA" id="ARBA00010926"/>
    </source>
</evidence>
<feature type="domain" description="AMP-activated protein kinase glycogen-binding" evidence="5">
    <location>
        <begin position="309"/>
        <end position="386"/>
    </location>
</feature>
<feature type="compositionally biased region" description="Basic and acidic residues" evidence="4">
    <location>
        <begin position="112"/>
        <end position="132"/>
    </location>
</feature>
<feature type="compositionally biased region" description="Basic residues" evidence="4">
    <location>
        <begin position="1"/>
        <end position="12"/>
    </location>
</feature>
<feature type="compositionally biased region" description="Pro residues" evidence="4">
    <location>
        <begin position="216"/>
        <end position="230"/>
    </location>
</feature>
<reference evidence="6" key="1">
    <citation type="submission" date="2020-05" db="UniProtKB">
        <authorList>
            <consortium name="EnsemblMetazoa"/>
        </authorList>
    </citation>
    <scope>IDENTIFICATION</scope>
    <source>
        <strain evidence="6">BB02</strain>
    </source>
</reference>
<evidence type="ECO:0000313" key="7">
    <source>
        <dbReference type="Proteomes" id="UP000076420"/>
    </source>
</evidence>
<dbReference type="VEuPathDB" id="VectorBase:BGLAX_048735"/>
<gene>
    <name evidence="6" type="primary">106055433</name>
</gene>
<dbReference type="EnsemblMetazoa" id="BGLB031147-RC">
    <property type="protein sequence ID" value="BGLB031147-PC"/>
    <property type="gene ID" value="BGLB031147"/>
</dbReference>
<dbReference type="CDD" id="cd02859">
    <property type="entry name" value="E_set_AMPKbeta_like_N"/>
    <property type="match status" value="1"/>
</dbReference>
<dbReference type="RefSeq" id="XP_013067145.2">
    <property type="nucleotide sequence ID" value="XM_013211691.2"/>
</dbReference>
<dbReference type="GO" id="GO:0007165">
    <property type="term" value="P:signal transduction"/>
    <property type="evidence" value="ECO:0007669"/>
    <property type="project" value="TreeGrafter"/>
</dbReference>
<dbReference type="GO" id="GO:0031588">
    <property type="term" value="C:nucleotide-activated protein kinase complex"/>
    <property type="evidence" value="ECO:0007669"/>
    <property type="project" value="TreeGrafter"/>
</dbReference>
<dbReference type="EnsemblMetazoa" id="BGLB031147-RB">
    <property type="protein sequence ID" value="BGLB031147-PB"/>
    <property type="gene ID" value="BGLB031147"/>
</dbReference>
<dbReference type="VEuPathDB" id="VectorBase:BGLB031147"/>
<evidence type="ECO:0000256" key="3">
    <source>
        <dbReference type="ARBA" id="ARBA00040010"/>
    </source>
</evidence>
<dbReference type="RefSeq" id="XP_013067144.2">
    <property type="nucleotide sequence ID" value="XM_013211690.2"/>
</dbReference>
<dbReference type="KEGG" id="bgt:106055433"/>
<dbReference type="Pfam" id="PF16561">
    <property type="entry name" value="AMPK1_CBM"/>
    <property type="match status" value="1"/>
</dbReference>
<dbReference type="SUPFAM" id="SSF81296">
    <property type="entry name" value="E set domains"/>
    <property type="match status" value="1"/>
</dbReference>
<feature type="compositionally biased region" description="Polar residues" evidence="4">
    <location>
        <begin position="136"/>
        <end position="152"/>
    </location>
</feature>
<dbReference type="PANTHER" id="PTHR10343">
    <property type="entry name" value="5'-AMP-ACTIVATED PROTEIN KINASE , BETA SUBUNIT"/>
    <property type="match status" value="1"/>
</dbReference>
<protein>
    <recommendedName>
        <fullName evidence="3">5'-AMP-activated protein kinase subunit beta-1</fullName>
    </recommendedName>
</protein>